<dbReference type="KEGG" id="cyc:PCC7424_3652"/>
<dbReference type="STRING" id="65393.PCC7424_3652"/>
<dbReference type="OrthoDB" id="511707at2"/>
<dbReference type="eggNOG" id="COG4096">
    <property type="taxonomic scope" value="Bacteria"/>
</dbReference>
<name>B7KHT9_GLOC7</name>
<protein>
    <recommendedName>
        <fullName evidence="3">Restriction endonuclease subunit R</fullName>
    </recommendedName>
</protein>
<keyword evidence="2" id="KW-1185">Reference proteome</keyword>
<dbReference type="EMBL" id="CP001291">
    <property type="protein sequence ID" value="ACK72036.1"/>
    <property type="molecule type" value="Genomic_DNA"/>
</dbReference>
<evidence type="ECO:0008006" key="3">
    <source>
        <dbReference type="Google" id="ProtNLM"/>
    </source>
</evidence>
<dbReference type="RefSeq" id="WP_015955629.1">
    <property type="nucleotide sequence ID" value="NC_011729.1"/>
</dbReference>
<evidence type="ECO:0000313" key="2">
    <source>
        <dbReference type="Proteomes" id="UP000002384"/>
    </source>
</evidence>
<accession>B7KHT9</accession>
<gene>
    <name evidence="1" type="ordered locus">PCC7424_3652</name>
</gene>
<dbReference type="HOGENOM" id="CLU_090272_0_0_3"/>
<dbReference type="Proteomes" id="UP000002384">
    <property type="component" value="Chromosome"/>
</dbReference>
<dbReference type="AlphaFoldDB" id="B7KHT9"/>
<organism evidence="1 2">
    <name type="scientific">Gloeothece citriformis (strain PCC 7424)</name>
    <name type="common">Cyanothece sp. (strain PCC 7424)</name>
    <dbReference type="NCBI Taxonomy" id="65393"/>
    <lineage>
        <taxon>Bacteria</taxon>
        <taxon>Bacillati</taxon>
        <taxon>Cyanobacteriota</taxon>
        <taxon>Cyanophyceae</taxon>
        <taxon>Oscillatoriophycideae</taxon>
        <taxon>Chroococcales</taxon>
        <taxon>Aphanothecaceae</taxon>
        <taxon>Gloeothece</taxon>
        <taxon>Gloeothece citriformis</taxon>
    </lineage>
</organism>
<proteinExistence type="predicted"/>
<reference evidence="2" key="1">
    <citation type="journal article" date="2011" name="MBio">
        <title>Novel metabolic attributes of the genus Cyanothece, comprising a group of unicellular nitrogen-fixing Cyanobacteria.</title>
        <authorList>
            <person name="Bandyopadhyay A."/>
            <person name="Elvitigala T."/>
            <person name="Welsh E."/>
            <person name="Stockel J."/>
            <person name="Liberton M."/>
            <person name="Min H."/>
            <person name="Sherman L.A."/>
            <person name="Pakrasi H.B."/>
        </authorList>
    </citation>
    <scope>NUCLEOTIDE SEQUENCE [LARGE SCALE GENOMIC DNA]</scope>
    <source>
        <strain evidence="2">PCC 7424</strain>
    </source>
</reference>
<sequence length="211" mass="24249">MATLQARNLTLADVHRLLGFQKRYNGKFEDFLSLGEIPDSEEQELLKIQEDFEHYLDEEALEGQVRLIAVAPLLRLAGFYNYPIQMKVENNIDSIELIQEKGTTITGRFDIIAINKEQQLGNNIFFWVLVIESKRSSVNAVAGLPQLLTYAYKSLDYQEAVWGLATNGMHYQFIYIQRGEKPTYIYMPILNLLEIESSRQLLQVLKAIDNG</sequence>
<evidence type="ECO:0000313" key="1">
    <source>
        <dbReference type="EMBL" id="ACK72036.1"/>
    </source>
</evidence>